<dbReference type="AlphaFoldDB" id="A0A6J6CYM9"/>
<sequence>MLEIADVTDTAADFQLAVMSLRQADIRSDLNVTEIPSPDKLATHSIALAAHVGAQSHAAQADQGTGRFVLLNSDTPQDGWGGNFRIICFAKSPLETDIGQDELITDVCWAWLEDALKARGAGYTLQAGTITRIISQGYGAMSGQSDHAELELRASWSPTDPNFSAHVEAWQDLLCMMSGLPPESGISRI</sequence>
<organism evidence="1">
    <name type="scientific">freshwater metagenome</name>
    <dbReference type="NCBI Taxonomy" id="449393"/>
    <lineage>
        <taxon>unclassified sequences</taxon>
        <taxon>metagenomes</taxon>
        <taxon>ecological metagenomes</taxon>
    </lineage>
</organism>
<evidence type="ECO:0000313" key="1">
    <source>
        <dbReference type="EMBL" id="CAB4556781.1"/>
    </source>
</evidence>
<name>A0A6J6CYM9_9ZZZZ</name>
<dbReference type="EMBL" id="CAEZSX010000099">
    <property type="protein sequence ID" value="CAB4556781.1"/>
    <property type="molecule type" value="Genomic_DNA"/>
</dbReference>
<reference evidence="1" key="1">
    <citation type="submission" date="2020-05" db="EMBL/GenBank/DDBJ databases">
        <authorList>
            <person name="Chiriac C."/>
            <person name="Salcher M."/>
            <person name="Ghai R."/>
            <person name="Kavagutti S V."/>
        </authorList>
    </citation>
    <scope>NUCLEOTIDE SEQUENCE</scope>
</reference>
<accession>A0A6J6CYM9</accession>
<proteinExistence type="predicted"/>
<protein>
    <submittedName>
        <fullName evidence="1">Unannotated protein</fullName>
    </submittedName>
</protein>
<dbReference type="Pfam" id="PF11452">
    <property type="entry name" value="DUF3000"/>
    <property type="match status" value="1"/>
</dbReference>
<gene>
    <name evidence="1" type="ORF">UFOPK1537_00657</name>
</gene>
<dbReference type="InterPro" id="IPR021555">
    <property type="entry name" value="DUF3000"/>
</dbReference>